<organism evidence="1 2">
    <name type="scientific">Phaeosphaeria nodorum (strain SN15 / ATCC MYA-4574 / FGSC 10173)</name>
    <name type="common">Glume blotch fungus</name>
    <name type="synonym">Parastagonospora nodorum</name>
    <dbReference type="NCBI Taxonomy" id="321614"/>
    <lineage>
        <taxon>Eukaryota</taxon>
        <taxon>Fungi</taxon>
        <taxon>Dikarya</taxon>
        <taxon>Ascomycota</taxon>
        <taxon>Pezizomycotina</taxon>
        <taxon>Dothideomycetes</taxon>
        <taxon>Pleosporomycetidae</taxon>
        <taxon>Pleosporales</taxon>
        <taxon>Pleosporineae</taxon>
        <taxon>Phaeosphaeriaceae</taxon>
        <taxon>Parastagonospora</taxon>
    </lineage>
</organism>
<evidence type="ECO:0008006" key="3">
    <source>
        <dbReference type="Google" id="ProtNLM"/>
    </source>
</evidence>
<dbReference type="AlphaFoldDB" id="A0A7U2I340"/>
<dbReference type="PANTHER" id="PTHR21310">
    <property type="entry name" value="AMINOGLYCOSIDE PHOSPHOTRANSFERASE-RELATED-RELATED"/>
    <property type="match status" value="1"/>
</dbReference>
<evidence type="ECO:0000313" key="1">
    <source>
        <dbReference type="EMBL" id="QRC98086.1"/>
    </source>
</evidence>
<dbReference type="SUPFAM" id="SSF56112">
    <property type="entry name" value="Protein kinase-like (PK-like)"/>
    <property type="match status" value="1"/>
</dbReference>
<dbReference type="PANTHER" id="PTHR21310:SF56">
    <property type="entry name" value="AMINOGLYCOSIDE PHOSPHOTRANSFERASE DOMAIN-CONTAINING PROTEIN"/>
    <property type="match status" value="1"/>
</dbReference>
<accession>A0A7U2I340</accession>
<keyword evidence="2" id="KW-1185">Reference proteome</keyword>
<name>A0A7U2I340_PHANO</name>
<proteinExistence type="predicted"/>
<evidence type="ECO:0000313" key="2">
    <source>
        <dbReference type="Proteomes" id="UP000663193"/>
    </source>
</evidence>
<gene>
    <name evidence="1" type="ORF">JI435_041970</name>
</gene>
<dbReference type="VEuPathDB" id="FungiDB:JI435_041970"/>
<sequence>MINMVHSQGLFPDGGPFFLHHPDFQSRNLLFTTPTPSTVRLSGIIDWDGALFAPKVMSTRSSFFLWTEEGADEDEDGDALIEPSEPELRAYKRAFKHVVGQDFCKDAYCQQYIFLRRIWRFLVNGIRNGGDAFLAEEVLEEWEEKYPTFAVEEDEQI</sequence>
<dbReference type="OrthoDB" id="10003767at2759"/>
<dbReference type="InterPro" id="IPR011009">
    <property type="entry name" value="Kinase-like_dom_sf"/>
</dbReference>
<dbReference type="InterPro" id="IPR051678">
    <property type="entry name" value="AGP_Transferase"/>
</dbReference>
<reference evidence="2" key="1">
    <citation type="journal article" date="2021" name="BMC Genomics">
        <title>Chromosome-level genome assembly and manually-curated proteome of model necrotroph Parastagonospora nodorum Sn15 reveals a genome-wide trove of candidate effector homologs, and redundancy of virulence-related functions within an accessory chromosome.</title>
        <authorList>
            <person name="Bertazzoni S."/>
            <person name="Jones D.A.B."/>
            <person name="Phan H.T."/>
            <person name="Tan K.-C."/>
            <person name="Hane J.K."/>
        </authorList>
    </citation>
    <scope>NUCLEOTIDE SEQUENCE [LARGE SCALE GENOMIC DNA]</scope>
    <source>
        <strain evidence="2">SN15 / ATCC MYA-4574 / FGSC 10173)</strain>
    </source>
</reference>
<dbReference type="EMBL" id="CP069030">
    <property type="protein sequence ID" value="QRC98086.1"/>
    <property type="molecule type" value="Genomic_DNA"/>
</dbReference>
<protein>
    <recommendedName>
        <fullName evidence="3">Aminoglycoside phosphotransferase domain-containing protein</fullName>
    </recommendedName>
</protein>
<dbReference type="Proteomes" id="UP000663193">
    <property type="component" value="Chromosome 8"/>
</dbReference>